<keyword evidence="2" id="KW-0698">rRNA processing</keyword>
<dbReference type="PIRSF" id="PIRSF003078">
    <property type="entry name" value="GidB"/>
    <property type="match status" value="1"/>
</dbReference>
<dbReference type="GO" id="GO:0070043">
    <property type="term" value="F:rRNA (guanine-N7-)-methyltransferase activity"/>
    <property type="evidence" value="ECO:0007669"/>
    <property type="project" value="TreeGrafter"/>
</dbReference>
<dbReference type="AlphaFoldDB" id="A0A383BXJ7"/>
<dbReference type="HAMAP" id="MF_00074">
    <property type="entry name" value="16SrRNA_methyltr_G"/>
    <property type="match status" value="1"/>
</dbReference>
<proteinExistence type="inferred from homology"/>
<evidence type="ECO:0000256" key="3">
    <source>
        <dbReference type="ARBA" id="ARBA00022679"/>
    </source>
</evidence>
<evidence type="ECO:0000256" key="2">
    <source>
        <dbReference type="ARBA" id="ARBA00022552"/>
    </source>
</evidence>
<dbReference type="NCBIfam" id="TIGR00138">
    <property type="entry name" value="rsmG_gidB"/>
    <property type="match status" value="1"/>
</dbReference>
<keyword evidence="3" id="KW-0808">Transferase</keyword>
<dbReference type="Pfam" id="PF02527">
    <property type="entry name" value="GidB"/>
    <property type="match status" value="1"/>
</dbReference>
<name>A0A383BXJ7_9ZZZZ</name>
<dbReference type="EMBL" id="UINC01204014">
    <property type="protein sequence ID" value="SVE24539.1"/>
    <property type="molecule type" value="Genomic_DNA"/>
</dbReference>
<evidence type="ECO:0008006" key="5">
    <source>
        <dbReference type="Google" id="ProtNLM"/>
    </source>
</evidence>
<evidence type="ECO:0000256" key="1">
    <source>
        <dbReference type="ARBA" id="ARBA00022490"/>
    </source>
</evidence>
<sequence length="201" mass="22882">MDNNKILNNFLISKSKEAVFQEYLNKLCDFNSHTNVVGKSTLTKPWTSHILDSIQILPFIKNKKFAILDMGTGAGLPGVVLCISGYKDVTLVDSNGKKINFLNLIKKEMNLSAKIILERLENFNNVKFDIITARALASLNKLLSYSQKFMKKNTLLIFLKGKTVNEELKEAQKKWIFQFQKHKSISDSRGTILIIKSLKKK</sequence>
<accession>A0A383BXJ7</accession>
<organism evidence="4">
    <name type="scientific">marine metagenome</name>
    <dbReference type="NCBI Taxonomy" id="408172"/>
    <lineage>
        <taxon>unclassified sequences</taxon>
        <taxon>metagenomes</taxon>
        <taxon>ecological metagenomes</taxon>
    </lineage>
</organism>
<dbReference type="InterPro" id="IPR003682">
    <property type="entry name" value="rRNA_ssu_MeTfrase_G"/>
</dbReference>
<dbReference type="PANTHER" id="PTHR31760:SF0">
    <property type="entry name" value="S-ADENOSYL-L-METHIONINE-DEPENDENT METHYLTRANSFERASES SUPERFAMILY PROTEIN"/>
    <property type="match status" value="1"/>
</dbReference>
<keyword evidence="1" id="KW-0963">Cytoplasm</keyword>
<dbReference type="InterPro" id="IPR029063">
    <property type="entry name" value="SAM-dependent_MTases_sf"/>
</dbReference>
<reference evidence="4" key="1">
    <citation type="submission" date="2018-05" db="EMBL/GenBank/DDBJ databases">
        <authorList>
            <person name="Lanie J.A."/>
            <person name="Ng W.-L."/>
            <person name="Kazmierczak K.M."/>
            <person name="Andrzejewski T.M."/>
            <person name="Davidsen T.M."/>
            <person name="Wayne K.J."/>
            <person name="Tettelin H."/>
            <person name="Glass J.I."/>
            <person name="Rusch D."/>
            <person name="Podicherti R."/>
            <person name="Tsui H.-C.T."/>
            <person name="Winkler M.E."/>
        </authorList>
    </citation>
    <scope>NUCLEOTIDE SEQUENCE</scope>
</reference>
<evidence type="ECO:0000313" key="4">
    <source>
        <dbReference type="EMBL" id="SVE24539.1"/>
    </source>
</evidence>
<protein>
    <recommendedName>
        <fullName evidence="5">Ribosomal RNA small subunit methyltransferase G</fullName>
    </recommendedName>
</protein>
<dbReference type="PANTHER" id="PTHR31760">
    <property type="entry name" value="S-ADENOSYL-L-METHIONINE-DEPENDENT METHYLTRANSFERASES SUPERFAMILY PROTEIN"/>
    <property type="match status" value="1"/>
</dbReference>
<dbReference type="GO" id="GO:0005829">
    <property type="term" value="C:cytosol"/>
    <property type="evidence" value="ECO:0007669"/>
    <property type="project" value="TreeGrafter"/>
</dbReference>
<dbReference type="SUPFAM" id="SSF53335">
    <property type="entry name" value="S-adenosyl-L-methionine-dependent methyltransferases"/>
    <property type="match status" value="1"/>
</dbReference>
<dbReference type="Gene3D" id="3.40.50.150">
    <property type="entry name" value="Vaccinia Virus protein VP39"/>
    <property type="match status" value="1"/>
</dbReference>
<gene>
    <name evidence="4" type="ORF">METZ01_LOCUS477393</name>
</gene>